<dbReference type="EMBL" id="GGEC01002593">
    <property type="protein sequence ID" value="MBW83076.1"/>
    <property type="molecule type" value="Transcribed_RNA"/>
</dbReference>
<proteinExistence type="predicted"/>
<evidence type="ECO:0000256" key="1">
    <source>
        <dbReference type="SAM" id="Phobius"/>
    </source>
</evidence>
<organism evidence="2">
    <name type="scientific">Rhizophora mucronata</name>
    <name type="common">Asiatic mangrove</name>
    <dbReference type="NCBI Taxonomy" id="61149"/>
    <lineage>
        <taxon>Eukaryota</taxon>
        <taxon>Viridiplantae</taxon>
        <taxon>Streptophyta</taxon>
        <taxon>Embryophyta</taxon>
        <taxon>Tracheophyta</taxon>
        <taxon>Spermatophyta</taxon>
        <taxon>Magnoliopsida</taxon>
        <taxon>eudicotyledons</taxon>
        <taxon>Gunneridae</taxon>
        <taxon>Pentapetalae</taxon>
        <taxon>rosids</taxon>
        <taxon>fabids</taxon>
        <taxon>Malpighiales</taxon>
        <taxon>Rhizophoraceae</taxon>
        <taxon>Rhizophora</taxon>
    </lineage>
</organism>
<reference evidence="2" key="1">
    <citation type="submission" date="2018-02" db="EMBL/GenBank/DDBJ databases">
        <title>Rhizophora mucronata_Transcriptome.</title>
        <authorList>
            <person name="Meera S.P."/>
            <person name="Sreeshan A."/>
            <person name="Augustine A."/>
        </authorList>
    </citation>
    <scope>NUCLEOTIDE SEQUENCE</scope>
    <source>
        <tissue evidence="2">Leaf</tissue>
    </source>
</reference>
<name>A0A2P2IPC7_RHIMU</name>
<dbReference type="AlphaFoldDB" id="A0A2P2IPC7"/>
<feature type="transmembrane region" description="Helical" evidence="1">
    <location>
        <begin position="31"/>
        <end position="49"/>
    </location>
</feature>
<keyword evidence="1" id="KW-0812">Transmembrane</keyword>
<sequence length="52" mass="6389">MGKWARRQSTFLQERNCLFMMQQWLVLGSKYLQVCSSWLIAFLQCFFPWKHD</sequence>
<accession>A0A2P2IPC7</accession>
<protein>
    <submittedName>
        <fullName evidence="2">Putative aconitate hydratase cytoplasmic</fullName>
    </submittedName>
</protein>
<keyword evidence="1" id="KW-1133">Transmembrane helix</keyword>
<keyword evidence="1" id="KW-0472">Membrane</keyword>
<evidence type="ECO:0000313" key="2">
    <source>
        <dbReference type="EMBL" id="MBW83076.1"/>
    </source>
</evidence>